<dbReference type="PROSITE" id="PS50088">
    <property type="entry name" value="ANK_REPEAT"/>
    <property type="match status" value="6"/>
</dbReference>
<feature type="repeat" description="ANK" evidence="3">
    <location>
        <begin position="430"/>
        <end position="463"/>
    </location>
</feature>
<accession>A0A917MAW9</accession>
<reference evidence="4" key="2">
    <citation type="submission" date="2020-09" db="EMBL/GenBank/DDBJ databases">
        <authorList>
            <person name="Sun Q."/>
            <person name="Zhou Y."/>
        </authorList>
    </citation>
    <scope>NUCLEOTIDE SEQUENCE</scope>
    <source>
        <strain evidence="4">CGMCC 1.15763</strain>
    </source>
</reference>
<evidence type="ECO:0000256" key="2">
    <source>
        <dbReference type="ARBA" id="ARBA00023043"/>
    </source>
</evidence>
<evidence type="ECO:0000256" key="3">
    <source>
        <dbReference type="PROSITE-ProRule" id="PRU00023"/>
    </source>
</evidence>
<proteinExistence type="predicted"/>
<organism evidence="4 5">
    <name type="scientific">Polaribacter pacificus</name>
    <dbReference type="NCBI Taxonomy" id="1775173"/>
    <lineage>
        <taxon>Bacteria</taxon>
        <taxon>Pseudomonadati</taxon>
        <taxon>Bacteroidota</taxon>
        <taxon>Flavobacteriia</taxon>
        <taxon>Flavobacteriales</taxon>
        <taxon>Flavobacteriaceae</taxon>
    </lineage>
</organism>
<gene>
    <name evidence="4" type="ORF">GCM10011416_03480</name>
</gene>
<feature type="repeat" description="ANK" evidence="3">
    <location>
        <begin position="257"/>
        <end position="290"/>
    </location>
</feature>
<dbReference type="InterPro" id="IPR002110">
    <property type="entry name" value="Ankyrin_rpt"/>
</dbReference>
<protein>
    <submittedName>
        <fullName evidence="4">Ankyrin repeat-containing protein</fullName>
    </submittedName>
</protein>
<dbReference type="EMBL" id="BMJW01000001">
    <property type="protein sequence ID" value="GGG90198.1"/>
    <property type="molecule type" value="Genomic_DNA"/>
</dbReference>
<feature type="repeat" description="ANK" evidence="3">
    <location>
        <begin position="324"/>
        <end position="356"/>
    </location>
</feature>
<name>A0A917MAW9_9FLAO</name>
<evidence type="ECO:0000313" key="5">
    <source>
        <dbReference type="Proteomes" id="UP000633278"/>
    </source>
</evidence>
<sequence length="489" mass="53810">MLVLTTAAQAQGKSNIFQDRNFWASKPSIASIEQKIAEGNDPTELTSSGFDPVTSAIFANADLKTLKYLLAKKGNPINKLTHDGRTYLFWAASRGNLPLMKYLLANGAKTDILDDKGSSVLMFAAAAGQLDTKVYDLLSEHGFVIANEKNKSGASPLLVLIPKLKDFSLVSYFESKGLSLSDTDTDGNGAFNYTARTGNIEMLKKLIAKGVDYNSRNKKNGNAMIFASQGVRNGTNGLELFQFLEKLGIKPNITTTEGVNPLHAIASRSNDKKLIAYFLEKGVSINQQDKEGNTPFMNAASRNNLSIISYLMPRVKDINLQNKDGETALSKAVRSNSPAVINYLLSNKADASIKDKKGNSLVYNLVHSYNRNKPEEFSQKADILKKQGLKFNQVQAKNNSLYHIAIEKSDIALLKLLKPYQIDINATNDDGLTVLHIAAMKAKDTKILKYLLQEGANKQITTSFEETAYDFASENEILKKNNTALNFLK</sequence>
<comment type="caution">
    <text evidence="4">The sequence shown here is derived from an EMBL/GenBank/DDBJ whole genome shotgun (WGS) entry which is preliminary data.</text>
</comment>
<keyword evidence="2 3" id="KW-0040">ANK repeat</keyword>
<reference evidence="4" key="1">
    <citation type="journal article" date="2014" name="Int. J. Syst. Evol. Microbiol.">
        <title>Complete genome sequence of Corynebacterium casei LMG S-19264T (=DSM 44701T), isolated from a smear-ripened cheese.</title>
        <authorList>
            <consortium name="US DOE Joint Genome Institute (JGI-PGF)"/>
            <person name="Walter F."/>
            <person name="Albersmeier A."/>
            <person name="Kalinowski J."/>
            <person name="Ruckert C."/>
        </authorList>
    </citation>
    <scope>NUCLEOTIDE SEQUENCE</scope>
    <source>
        <strain evidence="4">CGMCC 1.15763</strain>
    </source>
</reference>
<dbReference type="PANTHER" id="PTHR24198:SF165">
    <property type="entry name" value="ANKYRIN REPEAT-CONTAINING PROTEIN-RELATED"/>
    <property type="match status" value="1"/>
</dbReference>
<dbReference type="SMART" id="SM00248">
    <property type="entry name" value="ANK"/>
    <property type="match status" value="9"/>
</dbReference>
<dbReference type="Gene3D" id="1.25.40.20">
    <property type="entry name" value="Ankyrin repeat-containing domain"/>
    <property type="match status" value="2"/>
</dbReference>
<dbReference type="Pfam" id="PF13637">
    <property type="entry name" value="Ank_4"/>
    <property type="match status" value="1"/>
</dbReference>
<dbReference type="Pfam" id="PF12796">
    <property type="entry name" value="Ank_2"/>
    <property type="match status" value="2"/>
</dbReference>
<feature type="repeat" description="ANK" evidence="3">
    <location>
        <begin position="186"/>
        <end position="218"/>
    </location>
</feature>
<evidence type="ECO:0000256" key="1">
    <source>
        <dbReference type="ARBA" id="ARBA00022737"/>
    </source>
</evidence>
<dbReference type="PROSITE" id="PS50297">
    <property type="entry name" value="ANK_REP_REGION"/>
    <property type="match status" value="6"/>
</dbReference>
<keyword evidence="1" id="KW-0677">Repeat</keyword>
<keyword evidence="5" id="KW-1185">Reference proteome</keyword>
<dbReference type="PANTHER" id="PTHR24198">
    <property type="entry name" value="ANKYRIN REPEAT AND PROTEIN KINASE DOMAIN-CONTAINING PROTEIN"/>
    <property type="match status" value="1"/>
</dbReference>
<feature type="repeat" description="ANK" evidence="3">
    <location>
        <begin position="291"/>
        <end position="323"/>
    </location>
</feature>
<dbReference type="AlphaFoldDB" id="A0A917MAW9"/>
<feature type="repeat" description="ANK" evidence="3">
    <location>
        <begin position="83"/>
        <end position="115"/>
    </location>
</feature>
<evidence type="ECO:0000313" key="4">
    <source>
        <dbReference type="EMBL" id="GGG90198.1"/>
    </source>
</evidence>
<dbReference type="InterPro" id="IPR036770">
    <property type="entry name" value="Ankyrin_rpt-contain_sf"/>
</dbReference>
<dbReference type="Proteomes" id="UP000633278">
    <property type="component" value="Unassembled WGS sequence"/>
</dbReference>
<dbReference type="SUPFAM" id="SSF48403">
    <property type="entry name" value="Ankyrin repeat"/>
    <property type="match status" value="2"/>
</dbReference>